<keyword evidence="1" id="KW-0472">Membrane</keyword>
<reference evidence="3" key="1">
    <citation type="journal article" date="2019" name="Int. J. Syst. Evol. Microbiol.">
        <title>The Global Catalogue of Microorganisms (GCM) 10K type strain sequencing project: providing services to taxonomists for standard genome sequencing and annotation.</title>
        <authorList>
            <consortium name="The Broad Institute Genomics Platform"/>
            <consortium name="The Broad Institute Genome Sequencing Center for Infectious Disease"/>
            <person name="Wu L."/>
            <person name="Ma J."/>
        </authorList>
    </citation>
    <scope>NUCLEOTIDE SEQUENCE [LARGE SCALE GENOMIC DNA]</scope>
    <source>
        <strain evidence="3">JCM 16924</strain>
    </source>
</reference>
<proteinExistence type="predicted"/>
<dbReference type="RefSeq" id="WP_345568221.1">
    <property type="nucleotide sequence ID" value="NZ_BAAAZX010000021.1"/>
</dbReference>
<accession>A0ABP7SLS3</accession>
<gene>
    <name evidence="2" type="ORF">GCM10022232_64750</name>
</gene>
<sequence>MSTLIRPTSALPGLLVAPLVAAALVSTTGTAFSPGVYLAAVALAATVLMWFLLP</sequence>
<organism evidence="2 3">
    <name type="scientific">Streptomyces plumbiresistens</name>
    <dbReference type="NCBI Taxonomy" id="511811"/>
    <lineage>
        <taxon>Bacteria</taxon>
        <taxon>Bacillati</taxon>
        <taxon>Actinomycetota</taxon>
        <taxon>Actinomycetes</taxon>
        <taxon>Kitasatosporales</taxon>
        <taxon>Streptomycetaceae</taxon>
        <taxon>Streptomyces</taxon>
    </lineage>
</organism>
<evidence type="ECO:0000313" key="3">
    <source>
        <dbReference type="Proteomes" id="UP001500456"/>
    </source>
</evidence>
<evidence type="ECO:0000313" key="2">
    <source>
        <dbReference type="EMBL" id="GAA4013519.1"/>
    </source>
</evidence>
<comment type="caution">
    <text evidence="2">The sequence shown here is derived from an EMBL/GenBank/DDBJ whole genome shotgun (WGS) entry which is preliminary data.</text>
</comment>
<dbReference type="EMBL" id="BAAAZX010000021">
    <property type="protein sequence ID" value="GAA4013519.1"/>
    <property type="molecule type" value="Genomic_DNA"/>
</dbReference>
<feature type="transmembrane region" description="Helical" evidence="1">
    <location>
        <begin position="32"/>
        <end position="53"/>
    </location>
</feature>
<dbReference type="Proteomes" id="UP001500456">
    <property type="component" value="Unassembled WGS sequence"/>
</dbReference>
<keyword evidence="1" id="KW-0812">Transmembrane</keyword>
<evidence type="ECO:0000256" key="1">
    <source>
        <dbReference type="SAM" id="Phobius"/>
    </source>
</evidence>
<keyword evidence="1" id="KW-1133">Transmembrane helix</keyword>
<protein>
    <submittedName>
        <fullName evidence="2">Uncharacterized protein</fullName>
    </submittedName>
</protein>
<name>A0ABP7SLS3_9ACTN</name>
<keyword evidence="3" id="KW-1185">Reference proteome</keyword>